<protein>
    <submittedName>
        <fullName evidence="1">Uncharacterized protein</fullName>
    </submittedName>
</protein>
<name>A0ABV0B551_9SPHN</name>
<proteinExistence type="predicted"/>
<keyword evidence="2" id="KW-1185">Reference proteome</keyword>
<organism evidence="1 2">
    <name type="scientific">Sphingomonas rustica</name>
    <dbReference type="NCBI Taxonomy" id="3103142"/>
    <lineage>
        <taxon>Bacteria</taxon>
        <taxon>Pseudomonadati</taxon>
        <taxon>Pseudomonadota</taxon>
        <taxon>Alphaproteobacteria</taxon>
        <taxon>Sphingomonadales</taxon>
        <taxon>Sphingomonadaceae</taxon>
        <taxon>Sphingomonas</taxon>
    </lineage>
</organism>
<accession>A0ABV0B551</accession>
<evidence type="ECO:0000313" key="1">
    <source>
        <dbReference type="EMBL" id="MEN3746675.1"/>
    </source>
</evidence>
<dbReference type="Proteomes" id="UP001427805">
    <property type="component" value="Unassembled WGS sequence"/>
</dbReference>
<evidence type="ECO:0000313" key="2">
    <source>
        <dbReference type="Proteomes" id="UP001427805"/>
    </source>
</evidence>
<comment type="caution">
    <text evidence="1">The sequence shown here is derived from an EMBL/GenBank/DDBJ whole genome shotgun (WGS) entry which is preliminary data.</text>
</comment>
<gene>
    <name evidence="1" type="ORF">TPR58_05815</name>
</gene>
<dbReference type="EMBL" id="JBDIZK010000003">
    <property type="protein sequence ID" value="MEN3746675.1"/>
    <property type="molecule type" value="Genomic_DNA"/>
</dbReference>
<sequence length="43" mass="4633">MKLIVRGSLPEGRPFARANPISIIVSASARCRSAWGKTIHDVA</sequence>
<reference evidence="1 2" key="1">
    <citation type="submission" date="2024-05" db="EMBL/GenBank/DDBJ databases">
        <title>Sphingomonas sp. HF-S3 16S ribosomal RNA gene Genome sequencing and assembly.</title>
        <authorList>
            <person name="Lee H."/>
        </authorList>
    </citation>
    <scope>NUCLEOTIDE SEQUENCE [LARGE SCALE GENOMIC DNA]</scope>
    <source>
        <strain evidence="1 2">HF-S3</strain>
    </source>
</reference>